<evidence type="ECO:0000256" key="1">
    <source>
        <dbReference type="SAM" id="Phobius"/>
    </source>
</evidence>
<gene>
    <name evidence="3" type="ORF">EDM22_09650</name>
</gene>
<evidence type="ECO:0000313" key="3">
    <source>
        <dbReference type="EMBL" id="RNB49713.1"/>
    </source>
</evidence>
<dbReference type="AlphaFoldDB" id="A0A3M8AES6"/>
<evidence type="ECO:0000259" key="2">
    <source>
        <dbReference type="Pfam" id="PF23636"/>
    </source>
</evidence>
<accession>A0A3M8AES6</accession>
<proteinExistence type="predicted"/>
<comment type="caution">
    <text evidence="3">The sequence shown here is derived from an EMBL/GenBank/DDBJ whole genome shotgun (WGS) entry which is preliminary data.</text>
</comment>
<feature type="domain" description="DUF7144" evidence="2">
    <location>
        <begin position="13"/>
        <end position="120"/>
    </location>
</feature>
<organism evidence="3 4">
    <name type="scientific">Agromyces tardus</name>
    <dbReference type="NCBI Taxonomy" id="2583849"/>
    <lineage>
        <taxon>Bacteria</taxon>
        <taxon>Bacillati</taxon>
        <taxon>Actinomycetota</taxon>
        <taxon>Actinomycetes</taxon>
        <taxon>Micrococcales</taxon>
        <taxon>Microbacteriaceae</taxon>
        <taxon>Agromyces</taxon>
    </lineage>
</organism>
<evidence type="ECO:0000313" key="4">
    <source>
        <dbReference type="Proteomes" id="UP000275048"/>
    </source>
</evidence>
<feature type="transmembrane region" description="Helical" evidence="1">
    <location>
        <begin position="12"/>
        <end position="37"/>
    </location>
</feature>
<reference evidence="3 4" key="1">
    <citation type="submission" date="2018-10" db="EMBL/GenBank/DDBJ databases">
        <title>Isolation, diversity and antibacterial activity of antinobacteria from the wheat rhizosphere soil.</title>
        <authorList>
            <person name="Sun T."/>
        </authorList>
    </citation>
    <scope>NUCLEOTIDE SEQUENCE [LARGE SCALE GENOMIC DNA]</scope>
    <source>
        <strain evidence="3 4">SJ-23</strain>
    </source>
</reference>
<sequence>MADQFGPKRPLGVTIVAALAIVSGVFDVIGGVSLLVAGDAEAADRFGGAGVLTTVAIVSIATGVLMLVIAVGLLRGNAVARVAATIVQAFSLASSIWIGIAEPSQLATEIVSALIALAILLLLWSGESSRYFRGLAPDQPTA</sequence>
<feature type="transmembrane region" description="Helical" evidence="1">
    <location>
        <begin position="106"/>
        <end position="124"/>
    </location>
</feature>
<dbReference type="OrthoDB" id="4981655at2"/>
<keyword evidence="4" id="KW-1185">Reference proteome</keyword>
<keyword evidence="1" id="KW-1133">Transmembrane helix</keyword>
<feature type="transmembrane region" description="Helical" evidence="1">
    <location>
        <begin position="49"/>
        <end position="71"/>
    </location>
</feature>
<dbReference type="InterPro" id="IPR055568">
    <property type="entry name" value="DUF7144"/>
</dbReference>
<feature type="transmembrane region" description="Helical" evidence="1">
    <location>
        <begin position="78"/>
        <end position="100"/>
    </location>
</feature>
<keyword evidence="1" id="KW-0472">Membrane</keyword>
<protein>
    <recommendedName>
        <fullName evidence="2">DUF7144 domain-containing protein</fullName>
    </recommendedName>
</protein>
<dbReference type="Pfam" id="PF23636">
    <property type="entry name" value="DUF7144"/>
    <property type="match status" value="1"/>
</dbReference>
<keyword evidence="1" id="KW-0812">Transmembrane</keyword>
<dbReference type="EMBL" id="RHHB01000015">
    <property type="protein sequence ID" value="RNB49713.1"/>
    <property type="molecule type" value="Genomic_DNA"/>
</dbReference>
<dbReference type="RefSeq" id="WP_122936845.1">
    <property type="nucleotide sequence ID" value="NZ_JBHSNT010000003.1"/>
</dbReference>
<name>A0A3M8AES6_9MICO</name>
<dbReference type="Proteomes" id="UP000275048">
    <property type="component" value="Unassembled WGS sequence"/>
</dbReference>